<feature type="domain" description="Ice-binding protein C-terminal" evidence="2">
    <location>
        <begin position="199"/>
        <end position="223"/>
    </location>
</feature>
<dbReference type="Proteomes" id="UP000249633">
    <property type="component" value="Unassembled WGS sequence"/>
</dbReference>
<proteinExistence type="predicted"/>
<feature type="chain" id="PRO_5015936518" description="Ice-binding protein C-terminal domain-containing protein" evidence="1">
    <location>
        <begin position="24"/>
        <end position="228"/>
    </location>
</feature>
<organism evidence="3 4">
    <name type="scientific">Roseateles depolymerans</name>
    <dbReference type="NCBI Taxonomy" id="76731"/>
    <lineage>
        <taxon>Bacteria</taxon>
        <taxon>Pseudomonadati</taxon>
        <taxon>Pseudomonadota</taxon>
        <taxon>Betaproteobacteria</taxon>
        <taxon>Burkholderiales</taxon>
        <taxon>Sphaerotilaceae</taxon>
        <taxon>Roseateles</taxon>
    </lineage>
</organism>
<dbReference type="Pfam" id="PF07589">
    <property type="entry name" value="PEP-CTERM"/>
    <property type="match status" value="1"/>
</dbReference>
<comment type="caution">
    <text evidence="3">The sequence shown here is derived from an EMBL/GenBank/DDBJ whole genome shotgun (WGS) entry which is preliminary data.</text>
</comment>
<dbReference type="NCBIfam" id="TIGR02595">
    <property type="entry name" value="PEP_CTERM"/>
    <property type="match status" value="1"/>
</dbReference>
<dbReference type="AlphaFoldDB" id="A0A2W5DU21"/>
<feature type="signal peptide" evidence="1">
    <location>
        <begin position="1"/>
        <end position="23"/>
    </location>
</feature>
<dbReference type="EMBL" id="QFOD01000006">
    <property type="protein sequence ID" value="PZP33274.1"/>
    <property type="molecule type" value="Genomic_DNA"/>
</dbReference>
<name>A0A2W5DU21_9BURK</name>
<sequence>MRALPRLSLASLLALALAQASPAAVITTTLSTPLTTELNPGGGNFDGTGVWFNPLTGYAESRGYYFPATLYDDGLFFLLLDGSQPTPEAMIFTQGFFSRGNGVIYADNMNPARFEAGAVIGAGVGVQSPGDGYPDLGPMFGNWAPGRGYLGLTIRDASGASASDVFYGYADITVNADYSVTLNGFAYENVRGASITAAPVPEPSTYGLLALGLMGIAVAVRRRSQSSD</sequence>
<gene>
    <name evidence="3" type="ORF">DI603_07800</name>
</gene>
<protein>
    <recommendedName>
        <fullName evidence="2">Ice-binding protein C-terminal domain-containing protein</fullName>
    </recommendedName>
</protein>
<accession>A0A2W5DU21</accession>
<keyword evidence="1" id="KW-0732">Signal</keyword>
<evidence type="ECO:0000256" key="1">
    <source>
        <dbReference type="SAM" id="SignalP"/>
    </source>
</evidence>
<dbReference type="InterPro" id="IPR013424">
    <property type="entry name" value="Ice-binding_C"/>
</dbReference>
<evidence type="ECO:0000313" key="4">
    <source>
        <dbReference type="Proteomes" id="UP000249633"/>
    </source>
</evidence>
<evidence type="ECO:0000313" key="3">
    <source>
        <dbReference type="EMBL" id="PZP33274.1"/>
    </source>
</evidence>
<reference evidence="3 4" key="1">
    <citation type="submission" date="2017-08" db="EMBL/GenBank/DDBJ databases">
        <title>Infants hospitalized years apart are colonized by the same room-sourced microbial strains.</title>
        <authorList>
            <person name="Brooks B."/>
            <person name="Olm M.R."/>
            <person name="Firek B.A."/>
            <person name="Baker R."/>
            <person name="Thomas B.C."/>
            <person name="Morowitz M.J."/>
            <person name="Banfield J.F."/>
        </authorList>
    </citation>
    <scope>NUCLEOTIDE SEQUENCE [LARGE SCALE GENOMIC DNA]</scope>
    <source>
        <strain evidence="3">S2_012_000_R2_81</strain>
    </source>
</reference>
<evidence type="ECO:0000259" key="2">
    <source>
        <dbReference type="Pfam" id="PF07589"/>
    </source>
</evidence>